<dbReference type="GO" id="GO:0015658">
    <property type="term" value="F:branched-chain amino acid transmembrane transporter activity"/>
    <property type="evidence" value="ECO:0007669"/>
    <property type="project" value="InterPro"/>
</dbReference>
<keyword evidence="3 6" id="KW-0812">Transmembrane</keyword>
<evidence type="ECO:0000313" key="8">
    <source>
        <dbReference type="Proteomes" id="UP000193963"/>
    </source>
</evidence>
<dbReference type="PANTHER" id="PTHR30482">
    <property type="entry name" value="HIGH-AFFINITY BRANCHED-CHAIN AMINO ACID TRANSPORT SYSTEM PERMEASE"/>
    <property type="match status" value="1"/>
</dbReference>
<organism evidence="7 8">
    <name type="scientific">Pseudooceanicola marinus</name>
    <dbReference type="NCBI Taxonomy" id="396013"/>
    <lineage>
        <taxon>Bacteria</taxon>
        <taxon>Pseudomonadati</taxon>
        <taxon>Pseudomonadota</taxon>
        <taxon>Alphaproteobacteria</taxon>
        <taxon>Rhodobacterales</taxon>
        <taxon>Paracoccaceae</taxon>
        <taxon>Pseudooceanicola</taxon>
    </lineage>
</organism>
<feature type="transmembrane region" description="Helical" evidence="6">
    <location>
        <begin position="212"/>
        <end position="233"/>
    </location>
</feature>
<gene>
    <name evidence="7" type="ORF">PSM7751_00488</name>
</gene>
<proteinExistence type="predicted"/>
<feature type="transmembrane region" description="Helical" evidence="6">
    <location>
        <begin position="119"/>
        <end position="138"/>
    </location>
</feature>
<keyword evidence="5 6" id="KW-0472">Membrane</keyword>
<feature type="transmembrane region" description="Helical" evidence="6">
    <location>
        <begin position="70"/>
        <end position="88"/>
    </location>
</feature>
<evidence type="ECO:0000256" key="2">
    <source>
        <dbReference type="ARBA" id="ARBA00022475"/>
    </source>
</evidence>
<feature type="transmembrane region" description="Helical" evidence="6">
    <location>
        <begin position="253"/>
        <end position="276"/>
    </location>
</feature>
<dbReference type="GO" id="GO:0005886">
    <property type="term" value="C:plasma membrane"/>
    <property type="evidence" value="ECO:0007669"/>
    <property type="project" value="UniProtKB-SubCell"/>
</dbReference>
<evidence type="ECO:0000256" key="5">
    <source>
        <dbReference type="ARBA" id="ARBA00023136"/>
    </source>
</evidence>
<evidence type="ECO:0000256" key="4">
    <source>
        <dbReference type="ARBA" id="ARBA00022989"/>
    </source>
</evidence>
<evidence type="ECO:0000256" key="3">
    <source>
        <dbReference type="ARBA" id="ARBA00022692"/>
    </source>
</evidence>
<keyword evidence="2" id="KW-1003">Cell membrane</keyword>
<dbReference type="InterPro" id="IPR043428">
    <property type="entry name" value="LivM-like"/>
</dbReference>
<dbReference type="Pfam" id="PF02653">
    <property type="entry name" value="BPD_transp_2"/>
    <property type="match status" value="1"/>
</dbReference>
<reference evidence="7 8" key="1">
    <citation type="submission" date="2017-03" db="EMBL/GenBank/DDBJ databases">
        <authorList>
            <person name="Afonso C.L."/>
            <person name="Miller P.J."/>
            <person name="Scott M.A."/>
            <person name="Spackman E."/>
            <person name="Goraichik I."/>
            <person name="Dimitrov K.M."/>
            <person name="Suarez D.L."/>
            <person name="Swayne D.E."/>
        </authorList>
    </citation>
    <scope>NUCLEOTIDE SEQUENCE [LARGE SCALE GENOMIC DNA]</scope>
    <source>
        <strain evidence="7 8">CECT 7751</strain>
    </source>
</reference>
<dbReference type="RefSeq" id="WP_085886385.1">
    <property type="nucleotide sequence ID" value="NZ_FWFN01000001.1"/>
</dbReference>
<dbReference type="PANTHER" id="PTHR30482:SF17">
    <property type="entry name" value="ABC TRANSPORTER ATP-BINDING PROTEIN"/>
    <property type="match status" value="1"/>
</dbReference>
<feature type="transmembrane region" description="Helical" evidence="6">
    <location>
        <begin position="94"/>
        <end position="112"/>
    </location>
</feature>
<feature type="transmembrane region" description="Helical" evidence="6">
    <location>
        <begin position="166"/>
        <end position="185"/>
    </location>
</feature>
<sequence length="332" mass="35159">MSTPATRTLAPRLSAALAIFVVMAAVPPLALALDDPFLMVIASRMLVFAIAALSLDLILGYGAMVSFGHAAYLGIGAYAVALGARWGVTDLLAQILLGMGMSAAFATVTGAISLRTRGVYFIMITLAFAQMAYFFFVAQSSLGGDDGVALQARSTLLGLPLEGDQTLYYTILGALVAIYAGLYRLTLSRFGRVLKGTRENALRMQAIGYRPFRYQLVAYVIAACLCSVAGVLLANLTEYVSPAYMSWHRSGELIVMLVFGGIGTLTGAVAGALVAVGLEELLAVFSEHWRLGFGLILVLVVLFSPDGLTGLMRRLGLRAPGLRNDGEGRGDD</sequence>
<evidence type="ECO:0000256" key="6">
    <source>
        <dbReference type="SAM" id="Phobius"/>
    </source>
</evidence>
<comment type="subcellular location">
    <subcellularLocation>
        <location evidence="1">Cell membrane</location>
        <topology evidence="1">Multi-pass membrane protein</topology>
    </subcellularLocation>
</comment>
<dbReference type="InterPro" id="IPR001851">
    <property type="entry name" value="ABC_transp_permease"/>
</dbReference>
<accession>A0A1X6YCE9</accession>
<dbReference type="OrthoDB" id="9804361at2"/>
<keyword evidence="8" id="KW-1185">Reference proteome</keyword>
<dbReference type="EMBL" id="FWFN01000001">
    <property type="protein sequence ID" value="SLN16620.1"/>
    <property type="molecule type" value="Genomic_DNA"/>
</dbReference>
<name>A0A1X6YCE9_9RHOB</name>
<evidence type="ECO:0000256" key="1">
    <source>
        <dbReference type="ARBA" id="ARBA00004651"/>
    </source>
</evidence>
<feature type="transmembrane region" description="Helical" evidence="6">
    <location>
        <begin position="42"/>
        <end position="63"/>
    </location>
</feature>
<feature type="transmembrane region" description="Helical" evidence="6">
    <location>
        <begin position="288"/>
        <end position="305"/>
    </location>
</feature>
<dbReference type="AlphaFoldDB" id="A0A1X6YCE9"/>
<evidence type="ECO:0000313" key="7">
    <source>
        <dbReference type="EMBL" id="SLN16620.1"/>
    </source>
</evidence>
<keyword evidence="4 6" id="KW-1133">Transmembrane helix</keyword>
<protein>
    <submittedName>
        <fullName evidence="7">Leucine/isoleucine/valine transporter permease subunit</fullName>
    </submittedName>
</protein>
<dbReference type="Proteomes" id="UP000193963">
    <property type="component" value="Unassembled WGS sequence"/>
</dbReference>
<dbReference type="CDD" id="cd06581">
    <property type="entry name" value="TM_PBP1_LivM_like"/>
    <property type="match status" value="1"/>
</dbReference>